<evidence type="ECO:0000313" key="1">
    <source>
        <dbReference type="EMBL" id="TMI86531.1"/>
    </source>
</evidence>
<name>A0A537JSL6_9BACT</name>
<sequence length="169" mass="17466">MSPALFGQPGAYGFNGSLTYPPSSVGVTQPLQPFSGLPNGIFASPYISSPYISSPYVSSPFASSPFASFAGQVVHHPAQQMLLLLGQLAQQICLQGVASQQIGIGLYQLAYQLLAQPLAVQGIAPQPFIGTGQPFGLGAPFFAGTAPGGFGITPQQAQAWGATRPQTIQ</sequence>
<comment type="caution">
    <text evidence="1">The sequence shown here is derived from an EMBL/GenBank/DDBJ whole genome shotgun (WGS) entry which is preliminary data.</text>
</comment>
<dbReference type="Proteomes" id="UP000318509">
    <property type="component" value="Unassembled WGS sequence"/>
</dbReference>
<accession>A0A537JSL6</accession>
<organism evidence="1 2">
    <name type="scientific">Candidatus Segetimicrobium genomatis</name>
    <dbReference type="NCBI Taxonomy" id="2569760"/>
    <lineage>
        <taxon>Bacteria</taxon>
        <taxon>Bacillati</taxon>
        <taxon>Candidatus Sysuimicrobiota</taxon>
        <taxon>Candidatus Sysuimicrobiia</taxon>
        <taxon>Candidatus Sysuimicrobiales</taxon>
        <taxon>Candidatus Segetimicrobiaceae</taxon>
        <taxon>Candidatus Segetimicrobium</taxon>
    </lineage>
</organism>
<dbReference type="EMBL" id="VBAK01000198">
    <property type="protein sequence ID" value="TMI86531.1"/>
    <property type="molecule type" value="Genomic_DNA"/>
</dbReference>
<gene>
    <name evidence="1" type="ORF">E6H00_18075</name>
</gene>
<protein>
    <submittedName>
        <fullName evidence="1">Uncharacterized protein</fullName>
    </submittedName>
</protein>
<dbReference type="AlphaFoldDB" id="A0A537JSL6"/>
<proteinExistence type="predicted"/>
<evidence type="ECO:0000313" key="2">
    <source>
        <dbReference type="Proteomes" id="UP000318509"/>
    </source>
</evidence>
<reference evidence="1 2" key="1">
    <citation type="journal article" date="2019" name="Nat. Microbiol.">
        <title>Mediterranean grassland soil C-N compound turnover is dependent on rainfall and depth, and is mediated by genomically divergent microorganisms.</title>
        <authorList>
            <person name="Diamond S."/>
            <person name="Andeer P.F."/>
            <person name="Li Z."/>
            <person name="Crits-Christoph A."/>
            <person name="Burstein D."/>
            <person name="Anantharaman K."/>
            <person name="Lane K.R."/>
            <person name="Thomas B.C."/>
            <person name="Pan C."/>
            <person name="Northen T.R."/>
            <person name="Banfield J.F."/>
        </authorList>
    </citation>
    <scope>NUCLEOTIDE SEQUENCE [LARGE SCALE GENOMIC DNA]</scope>
    <source>
        <strain evidence="1">NP_3</strain>
    </source>
</reference>